<dbReference type="Proteomes" id="UP001055811">
    <property type="component" value="Linkage Group LG05"/>
</dbReference>
<accession>A0ACB9D246</accession>
<comment type="caution">
    <text evidence="1">The sequence shown here is derived from an EMBL/GenBank/DDBJ whole genome shotgun (WGS) entry which is preliminary data.</text>
</comment>
<reference evidence="1 2" key="2">
    <citation type="journal article" date="2022" name="Mol. Ecol. Resour.">
        <title>The genomes of chicory, endive, great burdock and yacon provide insights into Asteraceae paleo-polyploidization history and plant inulin production.</title>
        <authorList>
            <person name="Fan W."/>
            <person name="Wang S."/>
            <person name="Wang H."/>
            <person name="Wang A."/>
            <person name="Jiang F."/>
            <person name="Liu H."/>
            <person name="Zhao H."/>
            <person name="Xu D."/>
            <person name="Zhang Y."/>
        </authorList>
    </citation>
    <scope>NUCLEOTIDE SEQUENCE [LARGE SCALE GENOMIC DNA]</scope>
    <source>
        <strain evidence="2">cv. Punajuju</strain>
        <tissue evidence="1">Leaves</tissue>
    </source>
</reference>
<protein>
    <submittedName>
        <fullName evidence="1">Uncharacterized protein</fullName>
    </submittedName>
</protein>
<dbReference type="EMBL" id="CM042013">
    <property type="protein sequence ID" value="KAI3740677.1"/>
    <property type="molecule type" value="Genomic_DNA"/>
</dbReference>
<sequence>MATVSFLTSLVQSQQESSKSITDSDTGGPTTVVASCNFPATSDPMKYKEPLQVVIHVLNRHPLSSTLFYRPPSVPMSLLVATIDSAIKHNYSLTVTLANGVEIIFQQLCSSHRIAKFNPIFGKVSRLLKGFLKYGDHEDELVKQHMVITENIEDYP</sequence>
<organism evidence="1 2">
    <name type="scientific">Cichorium intybus</name>
    <name type="common">Chicory</name>
    <dbReference type="NCBI Taxonomy" id="13427"/>
    <lineage>
        <taxon>Eukaryota</taxon>
        <taxon>Viridiplantae</taxon>
        <taxon>Streptophyta</taxon>
        <taxon>Embryophyta</taxon>
        <taxon>Tracheophyta</taxon>
        <taxon>Spermatophyta</taxon>
        <taxon>Magnoliopsida</taxon>
        <taxon>eudicotyledons</taxon>
        <taxon>Gunneridae</taxon>
        <taxon>Pentapetalae</taxon>
        <taxon>asterids</taxon>
        <taxon>campanulids</taxon>
        <taxon>Asterales</taxon>
        <taxon>Asteraceae</taxon>
        <taxon>Cichorioideae</taxon>
        <taxon>Cichorieae</taxon>
        <taxon>Cichoriinae</taxon>
        <taxon>Cichorium</taxon>
    </lineage>
</organism>
<evidence type="ECO:0000313" key="2">
    <source>
        <dbReference type="Proteomes" id="UP001055811"/>
    </source>
</evidence>
<keyword evidence="2" id="KW-1185">Reference proteome</keyword>
<gene>
    <name evidence="1" type="ORF">L2E82_31147</name>
</gene>
<evidence type="ECO:0000313" key="1">
    <source>
        <dbReference type="EMBL" id="KAI3740677.1"/>
    </source>
</evidence>
<name>A0ACB9D246_CICIN</name>
<reference evidence="2" key="1">
    <citation type="journal article" date="2022" name="Mol. Ecol. Resour.">
        <title>The genomes of chicory, endive, great burdock and yacon provide insights into Asteraceae palaeo-polyploidization history and plant inulin production.</title>
        <authorList>
            <person name="Fan W."/>
            <person name="Wang S."/>
            <person name="Wang H."/>
            <person name="Wang A."/>
            <person name="Jiang F."/>
            <person name="Liu H."/>
            <person name="Zhao H."/>
            <person name="Xu D."/>
            <person name="Zhang Y."/>
        </authorList>
    </citation>
    <scope>NUCLEOTIDE SEQUENCE [LARGE SCALE GENOMIC DNA]</scope>
    <source>
        <strain evidence="2">cv. Punajuju</strain>
    </source>
</reference>
<proteinExistence type="predicted"/>